<accession>A0A8S1EZR2</accession>
<protein>
    <submittedName>
        <fullName evidence="2">Uncharacterized protein</fullName>
    </submittedName>
</protein>
<keyword evidence="3" id="KW-1185">Reference proteome</keyword>
<comment type="caution">
    <text evidence="2">The sequence shown here is derived from an EMBL/GenBank/DDBJ whole genome shotgun (WGS) entry which is preliminary data.</text>
</comment>
<evidence type="ECO:0000313" key="2">
    <source>
        <dbReference type="EMBL" id="CAB3405662.1"/>
    </source>
</evidence>
<feature type="signal peptide" evidence="1">
    <location>
        <begin position="1"/>
        <end position="18"/>
    </location>
</feature>
<organism evidence="2 3">
    <name type="scientific">Caenorhabditis bovis</name>
    <dbReference type="NCBI Taxonomy" id="2654633"/>
    <lineage>
        <taxon>Eukaryota</taxon>
        <taxon>Metazoa</taxon>
        <taxon>Ecdysozoa</taxon>
        <taxon>Nematoda</taxon>
        <taxon>Chromadorea</taxon>
        <taxon>Rhabditida</taxon>
        <taxon>Rhabditina</taxon>
        <taxon>Rhabditomorpha</taxon>
        <taxon>Rhabditoidea</taxon>
        <taxon>Rhabditidae</taxon>
        <taxon>Peloderinae</taxon>
        <taxon>Caenorhabditis</taxon>
    </lineage>
</organism>
<dbReference type="Proteomes" id="UP000494206">
    <property type="component" value="Unassembled WGS sequence"/>
</dbReference>
<evidence type="ECO:0000313" key="3">
    <source>
        <dbReference type="Proteomes" id="UP000494206"/>
    </source>
</evidence>
<dbReference type="AlphaFoldDB" id="A0A8S1EZR2"/>
<gene>
    <name evidence="2" type="ORF">CBOVIS_LOCUS7831</name>
</gene>
<reference evidence="2 3" key="1">
    <citation type="submission" date="2020-04" db="EMBL/GenBank/DDBJ databases">
        <authorList>
            <person name="Laetsch R D."/>
            <person name="Stevens L."/>
            <person name="Kumar S."/>
            <person name="Blaxter L. M."/>
        </authorList>
    </citation>
    <scope>NUCLEOTIDE SEQUENCE [LARGE SCALE GENOMIC DNA]</scope>
</reference>
<sequence>MRGIVLILLISLVVSTYAYLYDTADDMYMPDQPKRSLENFWRNVHLQMPNSANSRGVAGGQKRTEGLSRASANAYYRLG</sequence>
<feature type="chain" id="PRO_5035864092" evidence="1">
    <location>
        <begin position="19"/>
        <end position="79"/>
    </location>
</feature>
<dbReference type="OrthoDB" id="5813197at2759"/>
<name>A0A8S1EZR2_9PELO</name>
<dbReference type="EMBL" id="CADEPM010000004">
    <property type="protein sequence ID" value="CAB3405662.1"/>
    <property type="molecule type" value="Genomic_DNA"/>
</dbReference>
<evidence type="ECO:0000256" key="1">
    <source>
        <dbReference type="SAM" id="SignalP"/>
    </source>
</evidence>
<proteinExistence type="predicted"/>
<keyword evidence="1" id="KW-0732">Signal</keyword>